<dbReference type="Proteomes" id="UP000192223">
    <property type="component" value="Unplaced"/>
</dbReference>
<gene>
    <name evidence="2" type="primary">LOC108733827</name>
</gene>
<dbReference type="AlphaFoldDB" id="A0A7F5RHX6"/>
<proteinExistence type="predicted"/>
<organism evidence="1 2">
    <name type="scientific">Agrilus planipennis</name>
    <name type="common">Emerald ash borer</name>
    <name type="synonym">Agrilus marcopoli</name>
    <dbReference type="NCBI Taxonomy" id="224129"/>
    <lineage>
        <taxon>Eukaryota</taxon>
        <taxon>Metazoa</taxon>
        <taxon>Ecdysozoa</taxon>
        <taxon>Arthropoda</taxon>
        <taxon>Hexapoda</taxon>
        <taxon>Insecta</taxon>
        <taxon>Pterygota</taxon>
        <taxon>Neoptera</taxon>
        <taxon>Endopterygota</taxon>
        <taxon>Coleoptera</taxon>
        <taxon>Polyphaga</taxon>
        <taxon>Elateriformia</taxon>
        <taxon>Buprestoidea</taxon>
        <taxon>Buprestidae</taxon>
        <taxon>Agrilinae</taxon>
        <taxon>Agrilus</taxon>
    </lineage>
</organism>
<accession>A0A7F5RHX6</accession>
<dbReference type="RefSeq" id="XP_025835607.1">
    <property type="nucleotide sequence ID" value="XM_025979822.1"/>
</dbReference>
<evidence type="ECO:0000313" key="1">
    <source>
        <dbReference type="Proteomes" id="UP000192223"/>
    </source>
</evidence>
<protein>
    <submittedName>
        <fullName evidence="2">Uncharacterized protein LOC108733827 isoform X2</fullName>
    </submittedName>
</protein>
<sequence length="309" mass="36024">MRQYSKRYGSLNFDHILEDNLAINKNFRGFYTAKKTDNKLGCLDVPKNIFLESDDNDSVSNTKLAICQRNSEPFDDQNIFDDFWDYEYKNSPCKMIMNGDNYEINSDFDQLKTLFIRQESITEKIKCRKRLLKKLSNGEYGKGCNDNTSLFKNQLNRSSLPVIQNVREHLVPIYLEKSCSSTTVGDSRSEDVDEEKSFQFIEDFLLQNNKKMIEFMVSSGSKCKRSRLDDFPNLKMNSWKIADQQVNLDKKENKSNTKICESTNPLALQITALLILRRLNLHEYADRIEENYYGKPVGTILNKCFKCFV</sequence>
<dbReference type="GeneID" id="108733827"/>
<evidence type="ECO:0000313" key="2">
    <source>
        <dbReference type="RefSeq" id="XP_025835607.1"/>
    </source>
</evidence>
<name>A0A7F5RHX6_AGRPL</name>
<keyword evidence="1" id="KW-1185">Reference proteome</keyword>
<reference evidence="2" key="1">
    <citation type="submission" date="2025-08" db="UniProtKB">
        <authorList>
            <consortium name="RefSeq"/>
        </authorList>
    </citation>
    <scope>IDENTIFICATION</scope>
    <source>
        <tissue evidence="2">Entire body</tissue>
    </source>
</reference>